<comment type="catalytic activity">
    <reaction evidence="13">
        <text>a (3S)-3-hydroxyacyl-CoA + NAD(+) = a 3-oxoacyl-CoA + NADH + H(+)</text>
        <dbReference type="Rhea" id="RHEA:22432"/>
        <dbReference type="ChEBI" id="CHEBI:15378"/>
        <dbReference type="ChEBI" id="CHEBI:57318"/>
        <dbReference type="ChEBI" id="CHEBI:57540"/>
        <dbReference type="ChEBI" id="CHEBI:57945"/>
        <dbReference type="ChEBI" id="CHEBI:90726"/>
        <dbReference type="EC" id="1.1.1.35"/>
    </reaction>
</comment>
<dbReference type="PANTHER" id="PTHR23309:SF49">
    <property type="entry name" value="PEROXISOMAL BIFUNCTIONAL ENZYME"/>
    <property type="match status" value="1"/>
</dbReference>
<dbReference type="InterPro" id="IPR036291">
    <property type="entry name" value="NAD(P)-bd_dom_sf"/>
</dbReference>
<dbReference type="SUPFAM" id="SSF48179">
    <property type="entry name" value="6-phosphogluconate dehydrogenase C-terminal domain-like"/>
    <property type="match status" value="2"/>
</dbReference>
<evidence type="ECO:0000256" key="8">
    <source>
        <dbReference type="ARBA" id="ARBA00023098"/>
    </source>
</evidence>
<dbReference type="Gene3D" id="3.90.226.10">
    <property type="entry name" value="2-enoyl-CoA Hydratase, Chain A, domain 1"/>
    <property type="match status" value="1"/>
</dbReference>
<dbReference type="InterPro" id="IPR029045">
    <property type="entry name" value="ClpP/crotonase-like_dom_sf"/>
</dbReference>
<keyword evidence="6" id="KW-0560">Oxidoreductase</keyword>
<dbReference type="Pfam" id="PF02737">
    <property type="entry name" value="3HCDH_N"/>
    <property type="match status" value="1"/>
</dbReference>
<dbReference type="InterPro" id="IPR006176">
    <property type="entry name" value="3-OHacyl-CoA_DH_NAD-bd"/>
</dbReference>
<evidence type="ECO:0000256" key="2">
    <source>
        <dbReference type="ARBA" id="ARBA00005005"/>
    </source>
</evidence>
<dbReference type="Gene3D" id="3.40.50.720">
    <property type="entry name" value="NAD(P)-binding Rossmann-like Domain"/>
    <property type="match status" value="1"/>
</dbReference>
<dbReference type="GO" id="GO:0016853">
    <property type="term" value="F:isomerase activity"/>
    <property type="evidence" value="ECO:0007669"/>
    <property type="project" value="UniProtKB-KW"/>
</dbReference>
<name>A0A2C9CQS2_9RHOB</name>
<evidence type="ECO:0000256" key="10">
    <source>
        <dbReference type="ARBA" id="ARBA00023235"/>
    </source>
</evidence>
<dbReference type="FunFam" id="3.40.50.720:FF:000009">
    <property type="entry name" value="Fatty oxidation complex, alpha subunit"/>
    <property type="match status" value="1"/>
</dbReference>
<dbReference type="GO" id="GO:0070403">
    <property type="term" value="F:NAD+ binding"/>
    <property type="evidence" value="ECO:0007669"/>
    <property type="project" value="InterPro"/>
</dbReference>
<evidence type="ECO:0000313" key="17">
    <source>
        <dbReference type="Proteomes" id="UP000220034"/>
    </source>
</evidence>
<comment type="subunit">
    <text evidence="3">Monomer.</text>
</comment>
<dbReference type="CDD" id="cd06558">
    <property type="entry name" value="crotonase-like"/>
    <property type="match status" value="1"/>
</dbReference>
<evidence type="ECO:0000256" key="11">
    <source>
        <dbReference type="ARBA" id="ARBA00023239"/>
    </source>
</evidence>
<evidence type="ECO:0000256" key="3">
    <source>
        <dbReference type="ARBA" id="ARBA00011245"/>
    </source>
</evidence>
<dbReference type="SUPFAM" id="SSF52096">
    <property type="entry name" value="ClpP/crotonase"/>
    <property type="match status" value="1"/>
</dbReference>
<evidence type="ECO:0000256" key="1">
    <source>
        <dbReference type="ARBA" id="ARBA00004275"/>
    </source>
</evidence>
<keyword evidence="5" id="KW-0442">Lipid degradation</keyword>
<evidence type="ECO:0000259" key="15">
    <source>
        <dbReference type="Pfam" id="PF02737"/>
    </source>
</evidence>
<keyword evidence="9" id="KW-0576">Peroxisome</keyword>
<dbReference type="Pfam" id="PF00725">
    <property type="entry name" value="3HCDH"/>
    <property type="match status" value="1"/>
</dbReference>
<evidence type="ECO:0000256" key="13">
    <source>
        <dbReference type="ARBA" id="ARBA00049556"/>
    </source>
</evidence>
<dbReference type="GO" id="GO:0004300">
    <property type="term" value="F:enoyl-CoA hydratase activity"/>
    <property type="evidence" value="ECO:0007669"/>
    <property type="project" value="UniProtKB-ARBA"/>
</dbReference>
<evidence type="ECO:0000259" key="14">
    <source>
        <dbReference type="Pfam" id="PF00725"/>
    </source>
</evidence>
<keyword evidence="8" id="KW-0443">Lipid metabolism</keyword>
<dbReference type="FunFam" id="1.10.1040.50:FF:000006">
    <property type="entry name" value="Peroxisomal bifunctional enzyme"/>
    <property type="match status" value="1"/>
</dbReference>
<evidence type="ECO:0000313" key="16">
    <source>
        <dbReference type="EMBL" id="SOH92729.1"/>
    </source>
</evidence>
<keyword evidence="11" id="KW-0456">Lyase</keyword>
<dbReference type="Pfam" id="PF00378">
    <property type="entry name" value="ECH_1"/>
    <property type="match status" value="1"/>
</dbReference>
<organism evidence="16 17">
    <name type="scientific">Pontivivens marinum</name>
    <dbReference type="NCBI Taxonomy" id="1690039"/>
    <lineage>
        <taxon>Bacteria</taxon>
        <taxon>Pseudomonadati</taxon>
        <taxon>Pseudomonadota</taxon>
        <taxon>Alphaproteobacteria</taxon>
        <taxon>Rhodobacterales</taxon>
        <taxon>Paracoccaceae</taxon>
        <taxon>Pontivivens</taxon>
    </lineage>
</organism>
<evidence type="ECO:0000256" key="7">
    <source>
        <dbReference type="ARBA" id="ARBA00023027"/>
    </source>
</evidence>
<keyword evidence="4" id="KW-0276">Fatty acid metabolism</keyword>
<keyword evidence="12" id="KW-0511">Multifunctional enzyme</keyword>
<gene>
    <name evidence="16" type="ORF">SAMN06273572_101577</name>
</gene>
<dbReference type="AlphaFoldDB" id="A0A2C9CQS2"/>
<comment type="subcellular location">
    <subcellularLocation>
        <location evidence="1">Peroxisome</location>
    </subcellularLocation>
</comment>
<keyword evidence="10" id="KW-0413">Isomerase</keyword>
<evidence type="ECO:0000256" key="6">
    <source>
        <dbReference type="ARBA" id="ARBA00023002"/>
    </source>
</evidence>
<evidence type="ECO:0000256" key="9">
    <source>
        <dbReference type="ARBA" id="ARBA00023140"/>
    </source>
</evidence>
<feature type="domain" description="3-hydroxyacyl-CoA dehydrogenase NAD binding" evidence="15">
    <location>
        <begin position="292"/>
        <end position="466"/>
    </location>
</feature>
<accession>A0A2C9CQS2</accession>
<evidence type="ECO:0000256" key="4">
    <source>
        <dbReference type="ARBA" id="ARBA00022832"/>
    </source>
</evidence>
<reference evidence="17" key="1">
    <citation type="submission" date="2017-09" db="EMBL/GenBank/DDBJ databases">
        <authorList>
            <person name="Varghese N."/>
            <person name="Submissions S."/>
        </authorList>
    </citation>
    <scope>NUCLEOTIDE SEQUENCE [LARGE SCALE GENOMIC DNA]</scope>
    <source>
        <strain evidence="17">C7</strain>
    </source>
</reference>
<dbReference type="OrthoDB" id="9771883at2"/>
<dbReference type="InterPro" id="IPR001753">
    <property type="entry name" value="Enoyl-CoA_hydra/iso"/>
</dbReference>
<keyword evidence="7" id="KW-0520">NAD</keyword>
<proteinExistence type="predicted"/>
<comment type="pathway">
    <text evidence="2">Lipid metabolism; fatty acid beta-oxidation.</text>
</comment>
<dbReference type="RefSeq" id="WP_097928294.1">
    <property type="nucleotide sequence ID" value="NZ_OCTN01000001.1"/>
</dbReference>
<feature type="domain" description="3-hydroxyacyl-CoA dehydrogenase C-terminal" evidence="14">
    <location>
        <begin position="472"/>
        <end position="565"/>
    </location>
</feature>
<dbReference type="PANTHER" id="PTHR23309">
    <property type="entry name" value="3-HYDROXYACYL-COA DEHYROGENASE"/>
    <property type="match status" value="1"/>
</dbReference>
<dbReference type="UniPathway" id="UPA00659"/>
<evidence type="ECO:0000256" key="5">
    <source>
        <dbReference type="ARBA" id="ARBA00022963"/>
    </source>
</evidence>
<evidence type="ECO:0000256" key="12">
    <source>
        <dbReference type="ARBA" id="ARBA00023268"/>
    </source>
</evidence>
<dbReference type="Gene3D" id="1.10.1040.50">
    <property type="match status" value="1"/>
</dbReference>
<dbReference type="SUPFAM" id="SSF51735">
    <property type="entry name" value="NAD(P)-binding Rossmann-fold domains"/>
    <property type="match status" value="1"/>
</dbReference>
<dbReference type="InterPro" id="IPR006108">
    <property type="entry name" value="3HC_DH_C"/>
</dbReference>
<dbReference type="Proteomes" id="UP000220034">
    <property type="component" value="Unassembled WGS sequence"/>
</dbReference>
<dbReference type="GO" id="GO:0006635">
    <property type="term" value="P:fatty acid beta-oxidation"/>
    <property type="evidence" value="ECO:0007669"/>
    <property type="project" value="UniProtKB-UniPathway"/>
</dbReference>
<sequence length="693" mass="73299">MSSTVTITRQDGIAVVTIDNPPVNAVGQAVRQGLWDAVPVLEEDASVQAVVLACAGRTFIAGADIREFDGGSMQPWLPDLVERIHASSKPWIAALHGTVLGGGLETALGCHCRIADSRTKVGLPEVALGILPGAGGTQRAPRLTGAAAAVQLVTTGAPISAAQAMEVGLVDRLSDDLTADAMTFARDVAGKPVPRLDPAPAQTDLTADDWDKLRAEVAKKARGQISPVRAFDSVRNAFTMDLADGMKAEREIFLELKETDQSKALRHAFFAERAVGKPAALKSGTPRDIAQLAVIGGGLMGSGIATAAISAGYPTTIVEQSAEAAQAAQDRVAGNLASAVKRGKITEATRDATLALLTTTDDFNAVATADLIIEAVFEETDVKRAVFDKLAATARPDAILATNTSYIDPTSFTAQVPNPERIMGLHFFSPAHIMRLVEVVKTPDTHPDVLATGFVMAKKMRKVAVLSGICDGFIGNRILGAYGRMAGYLLEDGASAAQIDGAMKAFGMPMGPFEMFDMAGLQIGYANRKREAATRDPNRRYSRIPDLIVEDGATGQKTGRGFYRYEAGNRAALPSPETDALIAAERAAQGITPRDFTDAQIVAMLHAVQVNEAAMILAEGVAERPLDIDVVKMMGYGYPRWRGGPMQQADAYGTAQVLATMQAIADADPASWQVAPLLREVGVQNSPFAARNK</sequence>
<dbReference type="GO" id="GO:0003857">
    <property type="term" value="F:(3S)-3-hydroxyacyl-CoA dehydrogenase (NAD+) activity"/>
    <property type="evidence" value="ECO:0007669"/>
    <property type="project" value="UniProtKB-EC"/>
</dbReference>
<keyword evidence="17" id="KW-1185">Reference proteome</keyword>
<protein>
    <submittedName>
        <fullName evidence="16">3-hydroxyacyl-CoA dehydrogenase</fullName>
    </submittedName>
</protein>
<dbReference type="InterPro" id="IPR008927">
    <property type="entry name" value="6-PGluconate_DH-like_C_sf"/>
</dbReference>
<dbReference type="EMBL" id="OCTN01000001">
    <property type="protein sequence ID" value="SOH92729.1"/>
    <property type="molecule type" value="Genomic_DNA"/>
</dbReference>